<organism evidence="1">
    <name type="scientific">Leptospira borgpetersenii serovar Ballum</name>
    <dbReference type="NCBI Taxonomy" id="280505"/>
    <lineage>
        <taxon>Bacteria</taxon>
        <taxon>Pseudomonadati</taxon>
        <taxon>Spirochaetota</taxon>
        <taxon>Spirochaetia</taxon>
        <taxon>Leptospirales</taxon>
        <taxon>Leptospiraceae</taxon>
        <taxon>Leptospira</taxon>
    </lineage>
</organism>
<dbReference type="AlphaFoldDB" id="A0A0S2IWI3"/>
<name>A0A0S2IWI3_LEPBO</name>
<dbReference type="Proteomes" id="UP000058857">
    <property type="component" value="Chromosome 1"/>
</dbReference>
<gene>
    <name evidence="1" type="ORF">LBBP_03680</name>
</gene>
<evidence type="ECO:0000313" key="1">
    <source>
        <dbReference type="EMBL" id="ALO27853.1"/>
    </source>
</evidence>
<accession>A0A0S2IWI3</accession>
<proteinExistence type="predicted"/>
<reference evidence="1 2" key="1">
    <citation type="journal article" date="2015" name="PLoS Negl. Trop. Dis.">
        <title>Distribution of Plasmids in Distinct Leptospira Pathogenic Species.</title>
        <authorList>
            <person name="Wang Y."/>
            <person name="Zhuang X."/>
            <person name="Zhong Y."/>
            <person name="Zhang C."/>
            <person name="Zhang Y."/>
            <person name="Zeng L."/>
            <person name="Zhu Y."/>
            <person name="He P."/>
            <person name="Dong K."/>
            <person name="Pal U."/>
            <person name="Guo X."/>
            <person name="Qin J."/>
        </authorList>
    </citation>
    <scope>NUCLEOTIDE SEQUENCE [LARGE SCALE GENOMIC DNA]</scope>
    <source>
        <strain evidence="1 2">56604</strain>
    </source>
</reference>
<sequence length="37" mass="4258">MSQNFGGKIIAIFSQNQKLPKDRSFYIIFVFFCGKSP</sequence>
<dbReference type="EMBL" id="CP012029">
    <property type="protein sequence ID" value="ALO27853.1"/>
    <property type="molecule type" value="Genomic_DNA"/>
</dbReference>
<dbReference type="PATRIC" id="fig|280505.15.peg.3586"/>
<evidence type="ECO:0000313" key="2">
    <source>
        <dbReference type="Proteomes" id="UP000058857"/>
    </source>
</evidence>
<protein>
    <submittedName>
        <fullName evidence="1">Uncharacterized protein</fullName>
    </submittedName>
</protein>